<dbReference type="InterPro" id="IPR041492">
    <property type="entry name" value="HAD_2"/>
</dbReference>
<dbReference type="GO" id="GO:0016787">
    <property type="term" value="F:hydrolase activity"/>
    <property type="evidence" value="ECO:0007669"/>
    <property type="project" value="UniProtKB-KW"/>
</dbReference>
<reference evidence="1 2" key="1">
    <citation type="submission" date="2018-02" db="EMBL/GenBank/DDBJ databases">
        <title>Subsurface microbial communities from deep shales in Ohio and West Virginia, USA.</title>
        <authorList>
            <person name="Wrighton K."/>
        </authorList>
    </citation>
    <scope>NUCLEOTIDE SEQUENCE [LARGE SCALE GENOMIC DNA]</scope>
    <source>
        <strain evidence="1 2">OWC-DMM</strain>
    </source>
</reference>
<keyword evidence="1" id="KW-0378">Hydrolase</keyword>
<dbReference type="Pfam" id="PF13419">
    <property type="entry name" value="HAD_2"/>
    <property type="match status" value="1"/>
</dbReference>
<dbReference type="RefSeq" id="WP_104429522.1">
    <property type="nucleotide sequence ID" value="NZ_PTIZ01000007.1"/>
</dbReference>
<evidence type="ECO:0000313" key="1">
    <source>
        <dbReference type="EMBL" id="PPK75028.1"/>
    </source>
</evidence>
<organism evidence="1 2">
    <name type="scientific">Methylobacter tundripaludum</name>
    <dbReference type="NCBI Taxonomy" id="173365"/>
    <lineage>
        <taxon>Bacteria</taxon>
        <taxon>Pseudomonadati</taxon>
        <taxon>Pseudomonadota</taxon>
        <taxon>Gammaproteobacteria</taxon>
        <taxon>Methylococcales</taxon>
        <taxon>Methylococcaceae</taxon>
        <taxon>Methylobacter</taxon>
    </lineage>
</organism>
<dbReference type="Gene3D" id="3.40.50.1000">
    <property type="entry name" value="HAD superfamily/HAD-like"/>
    <property type="match status" value="1"/>
</dbReference>
<dbReference type="EMBL" id="PTIZ01000007">
    <property type="protein sequence ID" value="PPK75028.1"/>
    <property type="molecule type" value="Genomic_DNA"/>
</dbReference>
<dbReference type="PANTHER" id="PTHR18901:SF38">
    <property type="entry name" value="PSEUDOURIDINE-5'-PHOSPHATASE"/>
    <property type="match status" value="1"/>
</dbReference>
<dbReference type="InterPro" id="IPR023198">
    <property type="entry name" value="PGP-like_dom2"/>
</dbReference>
<dbReference type="NCBIfam" id="TIGR01509">
    <property type="entry name" value="HAD-SF-IA-v3"/>
    <property type="match status" value="1"/>
</dbReference>
<dbReference type="CDD" id="cd07505">
    <property type="entry name" value="HAD_BPGM-like"/>
    <property type="match status" value="1"/>
</dbReference>
<dbReference type="InterPro" id="IPR023214">
    <property type="entry name" value="HAD_sf"/>
</dbReference>
<evidence type="ECO:0000313" key="2">
    <source>
        <dbReference type="Proteomes" id="UP000240010"/>
    </source>
</evidence>
<name>A0A2S6HC45_9GAMM</name>
<dbReference type="PANTHER" id="PTHR18901">
    <property type="entry name" value="2-DEOXYGLUCOSE-6-PHOSPHATE PHOSPHATASE 2"/>
    <property type="match status" value="1"/>
</dbReference>
<accession>A0A2S6HC45</accession>
<dbReference type="Proteomes" id="UP000240010">
    <property type="component" value="Unassembled WGS sequence"/>
</dbReference>
<proteinExistence type="predicted"/>
<sequence length="220" mass="24298">MIKLADFSAVIFDMDGLVLDTESTYFIAWQQAANAMGYGFSDDFCLSLSGLHYNDIEPKLIEYCGAEFNLQTFNRLSGDFWRDHVEVHGIRIKHGFSELLELLVRQKIPYCLATNSRAANALECLELAGIKDVFSIIIARDHVQHGKPEPDVFFKAAEVLQVDISRCLVLEDSHAGIVAASRAGAVSVFIPSIAQADPLTVELCDLMVSDLAQLTITLSQ</sequence>
<dbReference type="Gene3D" id="1.10.150.240">
    <property type="entry name" value="Putative phosphatase, domain 2"/>
    <property type="match status" value="1"/>
</dbReference>
<protein>
    <submittedName>
        <fullName evidence="1">HAD superfamily hydrolase (TIGR01509 family)</fullName>
    </submittedName>
</protein>
<dbReference type="SFLD" id="SFLDG01129">
    <property type="entry name" value="C1.5:_HAD__Beta-PGM__Phosphata"/>
    <property type="match status" value="1"/>
</dbReference>
<dbReference type="AlphaFoldDB" id="A0A2S6HC45"/>
<dbReference type="SUPFAM" id="SSF56784">
    <property type="entry name" value="HAD-like"/>
    <property type="match status" value="1"/>
</dbReference>
<comment type="caution">
    <text evidence="1">The sequence shown here is derived from an EMBL/GenBank/DDBJ whole genome shotgun (WGS) entry which is preliminary data.</text>
</comment>
<dbReference type="SFLD" id="SFLDS00003">
    <property type="entry name" value="Haloacid_Dehalogenase"/>
    <property type="match status" value="1"/>
</dbReference>
<dbReference type="InterPro" id="IPR006439">
    <property type="entry name" value="HAD-SF_hydro_IA"/>
</dbReference>
<gene>
    <name evidence="1" type="ORF">B0F87_107272</name>
</gene>
<dbReference type="InterPro" id="IPR036412">
    <property type="entry name" value="HAD-like_sf"/>
</dbReference>